<evidence type="ECO:0000256" key="1">
    <source>
        <dbReference type="ARBA" id="ARBA00004429"/>
    </source>
</evidence>
<feature type="region of interest" description="Disordered" evidence="14">
    <location>
        <begin position="30"/>
        <end position="71"/>
    </location>
</feature>
<protein>
    <recommendedName>
        <fullName evidence="3 13">Membrane protein insertase YidC</fullName>
    </recommendedName>
    <alternativeName>
        <fullName evidence="12 13">Foldase YidC</fullName>
    </alternativeName>
    <alternativeName>
        <fullName evidence="11 13">Membrane integrase YidC</fullName>
    </alternativeName>
    <alternativeName>
        <fullName evidence="13">Membrane protein YidC</fullName>
    </alternativeName>
</protein>
<name>A0ABX7M5N5_9RHOO</name>
<dbReference type="PANTHER" id="PTHR12428">
    <property type="entry name" value="OXA1"/>
    <property type="match status" value="1"/>
</dbReference>
<evidence type="ECO:0000256" key="11">
    <source>
        <dbReference type="ARBA" id="ARBA00033245"/>
    </source>
</evidence>
<feature type="compositionally biased region" description="Low complexity" evidence="14">
    <location>
        <begin position="45"/>
        <end position="64"/>
    </location>
</feature>
<proteinExistence type="inferred from homology"/>
<dbReference type="NCBIfam" id="NF002352">
    <property type="entry name" value="PRK01318.1-3"/>
    <property type="match status" value="1"/>
</dbReference>
<keyword evidence="18" id="KW-1185">Reference proteome</keyword>
<comment type="function">
    <text evidence="13">Required for the insertion and/or proper folding and/or complex formation of integral membrane proteins into the membrane. Involved in integration of membrane proteins that insert both dependently and independently of the Sec translocase complex, as well as at least some lipoproteins. Aids folding of multispanning membrane proteins.</text>
</comment>
<organism evidence="17 18">
    <name type="scientific">Niveibacterium microcysteis</name>
    <dbReference type="NCBI Taxonomy" id="2811415"/>
    <lineage>
        <taxon>Bacteria</taxon>
        <taxon>Pseudomonadati</taxon>
        <taxon>Pseudomonadota</taxon>
        <taxon>Betaproteobacteria</taxon>
        <taxon>Rhodocyclales</taxon>
        <taxon>Rhodocyclaceae</taxon>
        <taxon>Niveibacterium</taxon>
    </lineage>
</organism>
<dbReference type="InterPro" id="IPR001708">
    <property type="entry name" value="YidC/ALB3/OXA1/COX18"/>
</dbReference>
<comment type="similarity">
    <text evidence="2 13">Belongs to the OXA1/ALB3/YidC family. Type 1 subfamily.</text>
</comment>
<accession>A0ABX7M5N5</accession>
<evidence type="ECO:0000256" key="7">
    <source>
        <dbReference type="ARBA" id="ARBA00022927"/>
    </source>
</evidence>
<feature type="domain" description="Membrane insertase YidC/Oxa/ALB C-terminal" evidence="15">
    <location>
        <begin position="359"/>
        <end position="537"/>
    </location>
</feature>
<dbReference type="Pfam" id="PF02096">
    <property type="entry name" value="60KD_IMP"/>
    <property type="match status" value="1"/>
</dbReference>
<evidence type="ECO:0000313" key="17">
    <source>
        <dbReference type="EMBL" id="QSI77067.1"/>
    </source>
</evidence>
<dbReference type="HAMAP" id="MF_01810">
    <property type="entry name" value="YidC_type1"/>
    <property type="match status" value="1"/>
</dbReference>
<keyword evidence="10 13" id="KW-0143">Chaperone</keyword>
<feature type="domain" description="Membrane insertase YidC N-terminal" evidence="16">
    <location>
        <begin position="72"/>
        <end position="347"/>
    </location>
</feature>
<dbReference type="NCBIfam" id="NF002353">
    <property type="entry name" value="PRK01318.1-4"/>
    <property type="match status" value="1"/>
</dbReference>
<evidence type="ECO:0000256" key="6">
    <source>
        <dbReference type="ARBA" id="ARBA00022692"/>
    </source>
</evidence>
<dbReference type="RefSeq" id="WP_206254622.1">
    <property type="nucleotide sequence ID" value="NZ_CP071060.1"/>
</dbReference>
<feature type="transmembrane region" description="Helical" evidence="13">
    <location>
        <begin position="469"/>
        <end position="486"/>
    </location>
</feature>
<evidence type="ECO:0000259" key="15">
    <source>
        <dbReference type="Pfam" id="PF02096"/>
    </source>
</evidence>
<evidence type="ECO:0000256" key="9">
    <source>
        <dbReference type="ARBA" id="ARBA00023136"/>
    </source>
</evidence>
<dbReference type="InterPro" id="IPR028055">
    <property type="entry name" value="YidC/Oxa/ALB_C"/>
</dbReference>
<evidence type="ECO:0000256" key="8">
    <source>
        <dbReference type="ARBA" id="ARBA00022989"/>
    </source>
</evidence>
<comment type="subcellular location">
    <subcellularLocation>
        <location evidence="1">Cell inner membrane</location>
        <topology evidence="1">Multi-pass membrane protein</topology>
    </subcellularLocation>
    <subcellularLocation>
        <location evidence="13">Cell membrane</location>
        <topology evidence="13">Multi-pass membrane protein</topology>
    </subcellularLocation>
</comment>
<dbReference type="InterPro" id="IPR038221">
    <property type="entry name" value="YidC_periplasmic_sf"/>
</dbReference>
<evidence type="ECO:0000259" key="16">
    <source>
        <dbReference type="Pfam" id="PF14849"/>
    </source>
</evidence>
<evidence type="ECO:0000256" key="13">
    <source>
        <dbReference type="HAMAP-Rule" id="MF_01810"/>
    </source>
</evidence>
<dbReference type="Proteomes" id="UP000663570">
    <property type="component" value="Chromosome"/>
</dbReference>
<keyword evidence="4 13" id="KW-0813">Transport</keyword>
<evidence type="ECO:0000256" key="2">
    <source>
        <dbReference type="ARBA" id="ARBA00010527"/>
    </source>
</evidence>
<feature type="transmembrane region" description="Helical" evidence="13">
    <location>
        <begin position="6"/>
        <end position="24"/>
    </location>
</feature>
<comment type="subunit">
    <text evidence="13">Interacts with the Sec translocase complex via SecD. Specifically interacts with transmembrane segments of nascent integral membrane proteins during membrane integration.</text>
</comment>
<sequence>MDNRRLILLVIFSMSLVMLWDAWLKHNQPKPVAGPSVTQSATPTPTASGQVAAPAAAPNGATTAERAKAPKLTVETDTVRAQISALGGDLVRLELLKHGANNDRTKPFVLFEEGGAHSYIAQSGLIGAGLPNHKTVFALPSADKLVLKDGEQALSVRLEAPEQNGVKVAKVLTFHRGSHVIDVAYEIANGGNAAVAGHSYYQLTRDTKAAENTAGFFGGAQTYTGPAFYTDAEKYKKVDFKTIGKGEAKLPKTAPDGWVAMVQHYFVSAYAPKQGQREFFARPLDGDLVAAGLIQPLPQIAAGQKATVSVPLYAGPQEQRELSDLAPGLDLVVDYGWLTVIAAPIFWGLSWLHKLVGNWGWAIILLTVLIKLAFFPLSAASYKSMAKMKTVMPRMKRIQEQYKDDRMKMNQEMMELYKKEKVNPMGGCWPMLIQMPVFIALYWVLLGAVEMRQAPWLGWITDLSIKDPYFILPIIMGVTSLVQMKLSPSSPDPVQQKVMMFMPIFFTVMMAWFPSGLVLYWVVNNMLSIGQQWYITRMFDSGAKPANS</sequence>
<evidence type="ECO:0000256" key="4">
    <source>
        <dbReference type="ARBA" id="ARBA00022448"/>
    </source>
</evidence>
<dbReference type="Pfam" id="PF14849">
    <property type="entry name" value="YidC_periplas"/>
    <property type="match status" value="1"/>
</dbReference>
<dbReference type="PRINTS" id="PR00701">
    <property type="entry name" value="60KDINNERMP"/>
</dbReference>
<dbReference type="PANTHER" id="PTHR12428:SF65">
    <property type="entry name" value="CYTOCHROME C OXIDASE ASSEMBLY PROTEIN COX18, MITOCHONDRIAL"/>
    <property type="match status" value="1"/>
</dbReference>
<evidence type="ECO:0000256" key="3">
    <source>
        <dbReference type="ARBA" id="ARBA00015325"/>
    </source>
</evidence>
<gene>
    <name evidence="13 17" type="primary">yidC</name>
    <name evidence="17" type="ORF">JY500_21910</name>
</gene>
<reference evidence="17 18" key="1">
    <citation type="submission" date="2021-02" db="EMBL/GenBank/DDBJ databases">
        <title>Niveibacterium changnyeongensis HC41.</title>
        <authorList>
            <person name="Kang M."/>
        </authorList>
    </citation>
    <scope>NUCLEOTIDE SEQUENCE [LARGE SCALE GENOMIC DNA]</scope>
    <source>
        <strain evidence="17 18">HC41</strain>
    </source>
</reference>
<feature type="transmembrane region" description="Helical" evidence="13">
    <location>
        <begin position="359"/>
        <end position="382"/>
    </location>
</feature>
<dbReference type="InterPro" id="IPR047196">
    <property type="entry name" value="YidC_ALB_C"/>
</dbReference>
<evidence type="ECO:0000256" key="14">
    <source>
        <dbReference type="SAM" id="MobiDB-lite"/>
    </source>
</evidence>
<feature type="transmembrane region" description="Helical" evidence="13">
    <location>
        <begin position="498"/>
        <end position="523"/>
    </location>
</feature>
<evidence type="ECO:0000313" key="18">
    <source>
        <dbReference type="Proteomes" id="UP000663570"/>
    </source>
</evidence>
<keyword evidence="8 13" id="KW-1133">Transmembrane helix</keyword>
<keyword evidence="6 13" id="KW-0812">Transmembrane</keyword>
<feature type="transmembrane region" description="Helical" evidence="13">
    <location>
        <begin position="428"/>
        <end position="449"/>
    </location>
</feature>
<evidence type="ECO:0000256" key="12">
    <source>
        <dbReference type="ARBA" id="ARBA00033342"/>
    </source>
</evidence>
<keyword evidence="5 13" id="KW-1003">Cell membrane</keyword>
<dbReference type="Gene3D" id="2.70.98.90">
    <property type="match status" value="1"/>
</dbReference>
<feature type="transmembrane region" description="Helical" evidence="13">
    <location>
        <begin position="335"/>
        <end position="353"/>
    </location>
</feature>
<dbReference type="InterPro" id="IPR028053">
    <property type="entry name" value="Membr_insert_YidC_N"/>
</dbReference>
<dbReference type="CDD" id="cd20070">
    <property type="entry name" value="5TM_YidC_Alb3"/>
    <property type="match status" value="1"/>
</dbReference>
<dbReference type="NCBIfam" id="TIGR03592">
    <property type="entry name" value="yidC_oxa1_cterm"/>
    <property type="match status" value="1"/>
</dbReference>
<keyword evidence="9 13" id="KW-0472">Membrane</keyword>
<dbReference type="InterPro" id="IPR019998">
    <property type="entry name" value="Membr_insert_YidC"/>
</dbReference>
<dbReference type="PRINTS" id="PR01900">
    <property type="entry name" value="YIDCPROTEIN"/>
</dbReference>
<dbReference type="NCBIfam" id="TIGR03593">
    <property type="entry name" value="yidC_nterm"/>
    <property type="match status" value="1"/>
</dbReference>
<keyword evidence="7 13" id="KW-0653">Protein transport</keyword>
<dbReference type="EMBL" id="CP071060">
    <property type="protein sequence ID" value="QSI77067.1"/>
    <property type="molecule type" value="Genomic_DNA"/>
</dbReference>
<evidence type="ECO:0000256" key="10">
    <source>
        <dbReference type="ARBA" id="ARBA00023186"/>
    </source>
</evidence>
<dbReference type="CDD" id="cd19961">
    <property type="entry name" value="EcYidC-like_peri"/>
    <property type="match status" value="1"/>
</dbReference>
<evidence type="ECO:0000256" key="5">
    <source>
        <dbReference type="ARBA" id="ARBA00022475"/>
    </source>
</evidence>